<proteinExistence type="predicted"/>
<feature type="chain" id="PRO_5045102657" evidence="1">
    <location>
        <begin position="21"/>
        <end position="130"/>
    </location>
</feature>
<dbReference type="RefSeq" id="WP_377917444.1">
    <property type="nucleotide sequence ID" value="NZ_JBHSKS010000019.1"/>
</dbReference>
<organism evidence="2 3">
    <name type="scientific">Algoriphagus aquatilis</name>
    <dbReference type="NCBI Taxonomy" id="490186"/>
    <lineage>
        <taxon>Bacteria</taxon>
        <taxon>Pseudomonadati</taxon>
        <taxon>Bacteroidota</taxon>
        <taxon>Cytophagia</taxon>
        <taxon>Cytophagales</taxon>
        <taxon>Cyclobacteriaceae</taxon>
        <taxon>Algoriphagus</taxon>
    </lineage>
</organism>
<evidence type="ECO:0000313" key="2">
    <source>
        <dbReference type="EMBL" id="MFC5193469.1"/>
    </source>
</evidence>
<evidence type="ECO:0000313" key="3">
    <source>
        <dbReference type="Proteomes" id="UP001596163"/>
    </source>
</evidence>
<evidence type="ECO:0000256" key="1">
    <source>
        <dbReference type="SAM" id="SignalP"/>
    </source>
</evidence>
<keyword evidence="3" id="KW-1185">Reference proteome</keyword>
<dbReference type="EMBL" id="JBHSKS010000019">
    <property type="protein sequence ID" value="MFC5193469.1"/>
    <property type="molecule type" value="Genomic_DNA"/>
</dbReference>
<sequence>MLKVNLILFLLLWISPLVESGSASQIDPIISAIQGGSSSELARYFNPTISLNINGQQGEYSKNQAEIVLKDFFKKNPPIDFSLVFKNENQSSVSTYIGEYASGQGSYKVFIKVSQVENSFRIYGLDFVKS</sequence>
<protein>
    <submittedName>
        <fullName evidence="2">DUF4783 domain-containing protein</fullName>
    </submittedName>
</protein>
<name>A0ABW0C2I6_9BACT</name>
<dbReference type="Pfam" id="PF16022">
    <property type="entry name" value="DUF4783"/>
    <property type="match status" value="1"/>
</dbReference>
<gene>
    <name evidence="2" type="ORF">ACFPIK_16975</name>
</gene>
<feature type="signal peptide" evidence="1">
    <location>
        <begin position="1"/>
        <end position="20"/>
    </location>
</feature>
<accession>A0ABW0C2I6</accession>
<dbReference type="Proteomes" id="UP001596163">
    <property type="component" value="Unassembled WGS sequence"/>
</dbReference>
<dbReference type="Gene3D" id="3.10.450.50">
    <property type="match status" value="1"/>
</dbReference>
<keyword evidence="1" id="KW-0732">Signal</keyword>
<comment type="caution">
    <text evidence="2">The sequence shown here is derived from an EMBL/GenBank/DDBJ whole genome shotgun (WGS) entry which is preliminary data.</text>
</comment>
<reference evidence="3" key="1">
    <citation type="journal article" date="2019" name="Int. J. Syst. Evol. Microbiol.">
        <title>The Global Catalogue of Microorganisms (GCM) 10K type strain sequencing project: providing services to taxonomists for standard genome sequencing and annotation.</title>
        <authorList>
            <consortium name="The Broad Institute Genomics Platform"/>
            <consortium name="The Broad Institute Genome Sequencing Center for Infectious Disease"/>
            <person name="Wu L."/>
            <person name="Ma J."/>
        </authorList>
    </citation>
    <scope>NUCLEOTIDE SEQUENCE [LARGE SCALE GENOMIC DNA]</scope>
    <source>
        <strain evidence="3">CGMCC 1.7030</strain>
    </source>
</reference>
<dbReference type="InterPro" id="IPR031977">
    <property type="entry name" value="DUF4783"/>
</dbReference>